<name>A0A699XAG1_TANCI</name>
<evidence type="ECO:0000313" key="1">
    <source>
        <dbReference type="EMBL" id="GFD56687.1"/>
    </source>
</evidence>
<dbReference type="AlphaFoldDB" id="A0A699XAG1"/>
<protein>
    <submittedName>
        <fullName evidence="1">Uncharacterized protein</fullName>
    </submittedName>
</protein>
<organism evidence="1">
    <name type="scientific">Tanacetum cinerariifolium</name>
    <name type="common">Dalmatian daisy</name>
    <name type="synonym">Chrysanthemum cinerariifolium</name>
    <dbReference type="NCBI Taxonomy" id="118510"/>
    <lineage>
        <taxon>Eukaryota</taxon>
        <taxon>Viridiplantae</taxon>
        <taxon>Streptophyta</taxon>
        <taxon>Embryophyta</taxon>
        <taxon>Tracheophyta</taxon>
        <taxon>Spermatophyta</taxon>
        <taxon>Magnoliopsida</taxon>
        <taxon>eudicotyledons</taxon>
        <taxon>Gunneridae</taxon>
        <taxon>Pentapetalae</taxon>
        <taxon>asterids</taxon>
        <taxon>campanulids</taxon>
        <taxon>Asterales</taxon>
        <taxon>Asteraceae</taxon>
        <taxon>Asteroideae</taxon>
        <taxon>Anthemideae</taxon>
        <taxon>Anthemidinae</taxon>
        <taxon>Tanacetum</taxon>
    </lineage>
</organism>
<dbReference type="EMBL" id="BKCJ011832246">
    <property type="protein sequence ID" value="GFD56687.1"/>
    <property type="molecule type" value="Genomic_DNA"/>
</dbReference>
<accession>A0A699XAG1</accession>
<sequence length="76" mass="8581">MTSGQSTFFGVLQKRFVKGCDDMGWGRKAPLACFGHIAVLVVEIHRQRMRIALRLIQCLLVGEHKAHARYPLQAFA</sequence>
<reference evidence="1" key="1">
    <citation type="journal article" date="2019" name="Sci. Rep.">
        <title>Draft genome of Tanacetum cinerariifolium, the natural source of mosquito coil.</title>
        <authorList>
            <person name="Yamashiro T."/>
            <person name="Shiraishi A."/>
            <person name="Satake H."/>
            <person name="Nakayama K."/>
        </authorList>
    </citation>
    <scope>NUCLEOTIDE SEQUENCE</scope>
</reference>
<proteinExistence type="predicted"/>
<comment type="caution">
    <text evidence="1">The sequence shown here is derived from an EMBL/GenBank/DDBJ whole genome shotgun (WGS) entry which is preliminary data.</text>
</comment>
<gene>
    <name evidence="1" type="ORF">Tci_928656</name>
</gene>